<reference evidence="2" key="2">
    <citation type="submission" date="2023-03" db="EMBL/GenBank/DDBJ databases">
        <authorList>
            <person name="Obshta O."/>
            <person name="Zabrodski M.W."/>
            <person name="Soomro T."/>
            <person name="Wilson G."/>
            <person name="Masood F."/>
            <person name="Thebeau J."/>
            <person name="Bezerra Da Silva M.C."/>
            <person name="Raza F."/>
            <person name="Biganski S."/>
            <person name="Jose M."/>
            <person name="Camilli M."/>
            <person name="Kozii I.V."/>
            <person name="Kozii R.V."/>
            <person name="Simko E."/>
            <person name="Wood S.C."/>
        </authorList>
    </citation>
    <scope>NUCLEOTIDE SEQUENCE</scope>
    <source>
        <strain evidence="2">PL001</strain>
    </source>
</reference>
<accession>A0AAP5JTH2</accession>
<dbReference type="Proteomes" id="UP001259239">
    <property type="component" value="Unassembled WGS sequence"/>
</dbReference>
<dbReference type="AlphaFoldDB" id="A0AAP5JTH2"/>
<name>A0AAP5JTH2_9BACL</name>
<feature type="transmembrane region" description="Helical" evidence="1">
    <location>
        <begin position="387"/>
        <end position="408"/>
    </location>
</feature>
<keyword evidence="1" id="KW-0472">Membrane</keyword>
<sequence length="517" mass="60502">MNQMVFNSYLKYYKWIRKRVSRESINLFYKKILDVFYERDRMKIVNFLVISSKVLVIIPLLLFTTLYLLVETLSSAQLVAGVCLSGFLSSIHTLLSLHFKFSHRPIDYLKNEFRFVLRLLPKRKEPSFILKRLSLDLVGGTLIYSIVPYFFSLLIILFVNPALWVLLLGLVFILFNYLLGLSLLIGKILNKKGLSLSAIGMVVLLLIEAIRVFDFQRAFQINSQHVFTLFLKNEPISFPSETQGLLLTILLSVFFLFCYIYSHLRKNRFTCSIFKDRETVIETFSKNKVVYQRLLLRGFYLNNKVQKLRIGTMILVLSMIVSYPLLSQNSSIPLTLTILVFSYTPSVFNLIINFYLYDGILEKRFMVLTYYFLRKFNCQNYLLKQTVFPTISQSFVLLFPYFVLLMFLKPVDMLAFIVLYVLIFFSTIILTVIRIYNLKQYDFDQMKTLNSDALISKPIENYIIFGTPILYSMPLAVIQLTQSHLLYTYLCMIGYTSLFLVYCLIKICFLIRGGKRC</sequence>
<feature type="transmembrane region" description="Helical" evidence="1">
    <location>
        <begin position="308"/>
        <end position="326"/>
    </location>
</feature>
<feature type="transmembrane region" description="Helical" evidence="1">
    <location>
        <begin position="193"/>
        <end position="213"/>
    </location>
</feature>
<evidence type="ECO:0000313" key="2">
    <source>
        <dbReference type="EMBL" id="MDT2251378.1"/>
    </source>
</evidence>
<protein>
    <submittedName>
        <fullName evidence="2">Uncharacterized protein</fullName>
    </submittedName>
</protein>
<feature type="transmembrane region" description="Helical" evidence="1">
    <location>
        <begin position="164"/>
        <end position="186"/>
    </location>
</feature>
<gene>
    <name evidence="2" type="ORF">P7H09_08555</name>
</gene>
<feature type="transmembrane region" description="Helical" evidence="1">
    <location>
        <begin position="486"/>
        <end position="511"/>
    </location>
</feature>
<keyword evidence="1" id="KW-0812">Transmembrane</keyword>
<feature type="transmembrane region" description="Helical" evidence="1">
    <location>
        <begin position="244"/>
        <end position="262"/>
    </location>
</feature>
<comment type="caution">
    <text evidence="2">The sequence shown here is derived from an EMBL/GenBank/DDBJ whole genome shotgun (WGS) entry which is preliminary data.</text>
</comment>
<feature type="transmembrane region" description="Helical" evidence="1">
    <location>
        <begin position="414"/>
        <end position="438"/>
    </location>
</feature>
<dbReference type="EMBL" id="JARQGV010000004">
    <property type="protein sequence ID" value="MDT2251378.1"/>
    <property type="molecule type" value="Genomic_DNA"/>
</dbReference>
<feature type="transmembrane region" description="Helical" evidence="1">
    <location>
        <begin position="47"/>
        <end position="70"/>
    </location>
</feature>
<feature type="transmembrane region" description="Helical" evidence="1">
    <location>
        <begin position="332"/>
        <end position="356"/>
    </location>
</feature>
<feature type="transmembrane region" description="Helical" evidence="1">
    <location>
        <begin position="459"/>
        <end position="480"/>
    </location>
</feature>
<proteinExistence type="predicted"/>
<keyword evidence="1" id="KW-1133">Transmembrane helix</keyword>
<dbReference type="RefSeq" id="WP_144029499.1">
    <property type="nucleotide sequence ID" value="NZ_CBCRXL010000025.1"/>
</dbReference>
<evidence type="ECO:0000313" key="3">
    <source>
        <dbReference type="Proteomes" id="UP001259239"/>
    </source>
</evidence>
<evidence type="ECO:0000256" key="1">
    <source>
        <dbReference type="SAM" id="Phobius"/>
    </source>
</evidence>
<feature type="transmembrane region" description="Helical" evidence="1">
    <location>
        <begin position="76"/>
        <end position="95"/>
    </location>
</feature>
<reference evidence="2" key="1">
    <citation type="journal article" date="2023" name="J. Vet. Diagn. Invest.">
        <title>Oxytetracycline-resistant Paenibacillus larvae identified in commercial beekeeping operations in Saskatchewan using pooled honey sampling.</title>
        <authorList>
            <person name="Obshta O."/>
            <person name="Zabrodski M.W."/>
            <person name="Soomro T."/>
            <person name="Wilson G."/>
            <person name="Masood F."/>
            <person name="Thebeau J."/>
            <person name="Silva M.C.B."/>
            <person name="Biganski S."/>
            <person name="Kozii I.V."/>
            <person name="Koziy R.V."/>
            <person name="Raza M.F."/>
            <person name="Jose M.S."/>
            <person name="Simko E."/>
            <person name="Wood S.C."/>
        </authorList>
    </citation>
    <scope>NUCLEOTIDE SEQUENCE</scope>
    <source>
        <strain evidence="2">PL001</strain>
    </source>
</reference>
<organism evidence="2 3">
    <name type="scientific">Paenibacillus larvae</name>
    <dbReference type="NCBI Taxonomy" id="1464"/>
    <lineage>
        <taxon>Bacteria</taxon>
        <taxon>Bacillati</taxon>
        <taxon>Bacillota</taxon>
        <taxon>Bacilli</taxon>
        <taxon>Bacillales</taxon>
        <taxon>Paenibacillaceae</taxon>
        <taxon>Paenibacillus</taxon>
    </lineage>
</organism>
<feature type="transmembrane region" description="Helical" evidence="1">
    <location>
        <begin position="133"/>
        <end position="158"/>
    </location>
</feature>